<organism evidence="1">
    <name type="scientific">Rhizophora mucronata</name>
    <name type="common">Asiatic mangrove</name>
    <dbReference type="NCBI Taxonomy" id="61149"/>
    <lineage>
        <taxon>Eukaryota</taxon>
        <taxon>Viridiplantae</taxon>
        <taxon>Streptophyta</taxon>
        <taxon>Embryophyta</taxon>
        <taxon>Tracheophyta</taxon>
        <taxon>Spermatophyta</taxon>
        <taxon>Magnoliopsida</taxon>
        <taxon>eudicotyledons</taxon>
        <taxon>Gunneridae</taxon>
        <taxon>Pentapetalae</taxon>
        <taxon>rosids</taxon>
        <taxon>fabids</taxon>
        <taxon>Malpighiales</taxon>
        <taxon>Rhizophoraceae</taxon>
        <taxon>Rhizophora</taxon>
    </lineage>
</organism>
<dbReference type="AlphaFoldDB" id="A0A2P2PNH3"/>
<sequence length="26" mass="3011">MTKLTRVTEIKSKFSCSMRESLSALY</sequence>
<reference evidence="1" key="1">
    <citation type="submission" date="2018-02" db="EMBL/GenBank/DDBJ databases">
        <title>Rhizophora mucronata_Transcriptome.</title>
        <authorList>
            <person name="Meera S.P."/>
            <person name="Sreeshan A."/>
            <person name="Augustine A."/>
        </authorList>
    </citation>
    <scope>NUCLEOTIDE SEQUENCE</scope>
    <source>
        <tissue evidence="1">Leaf</tissue>
    </source>
</reference>
<proteinExistence type="predicted"/>
<protein>
    <submittedName>
        <fullName evidence="1">Uncharacterized protein</fullName>
    </submittedName>
</protein>
<name>A0A2P2PNH3_RHIMU</name>
<accession>A0A2P2PNH3</accession>
<dbReference type="EMBL" id="GGEC01075798">
    <property type="protein sequence ID" value="MBX56282.1"/>
    <property type="molecule type" value="Transcribed_RNA"/>
</dbReference>
<evidence type="ECO:0000313" key="1">
    <source>
        <dbReference type="EMBL" id="MBX56282.1"/>
    </source>
</evidence>